<dbReference type="Pfam" id="PF08513">
    <property type="entry name" value="LisH"/>
    <property type="match status" value="1"/>
</dbReference>
<dbReference type="PROSITE" id="PS50896">
    <property type="entry name" value="LISH"/>
    <property type="match status" value="1"/>
</dbReference>
<dbReference type="SMART" id="SM00320">
    <property type="entry name" value="WD40"/>
    <property type="match status" value="6"/>
</dbReference>
<feature type="region of interest" description="Disordered" evidence="8">
    <location>
        <begin position="136"/>
        <end position="172"/>
    </location>
</feature>
<evidence type="ECO:0000256" key="7">
    <source>
        <dbReference type="PROSITE-ProRule" id="PRU00221"/>
    </source>
</evidence>
<dbReference type="PROSITE" id="PS00678">
    <property type="entry name" value="WD_REPEATS_1"/>
    <property type="match status" value="1"/>
</dbReference>
<keyword evidence="10" id="KW-1185">Reference proteome</keyword>
<dbReference type="OrthoDB" id="47802at2759"/>
<dbReference type="PANTHER" id="PTHR45093:SF2">
    <property type="entry name" value="LISH DOMAIN-CONTAINING PROTEIN"/>
    <property type="match status" value="1"/>
</dbReference>
<feature type="compositionally biased region" description="Low complexity" evidence="8">
    <location>
        <begin position="136"/>
        <end position="149"/>
    </location>
</feature>
<evidence type="ECO:0000256" key="8">
    <source>
        <dbReference type="SAM" id="MobiDB-lite"/>
    </source>
</evidence>
<dbReference type="EMBL" id="KV016231">
    <property type="protein sequence ID" value="KZV20023.1"/>
    <property type="molecule type" value="Genomic_DNA"/>
</dbReference>
<dbReference type="AlphaFoldDB" id="A0A2Z7AE80"/>
<feature type="repeat" description="WD" evidence="7">
    <location>
        <begin position="601"/>
        <end position="642"/>
    </location>
</feature>
<feature type="compositionally biased region" description="Low complexity" evidence="8">
    <location>
        <begin position="477"/>
        <end position="509"/>
    </location>
</feature>
<evidence type="ECO:0000256" key="4">
    <source>
        <dbReference type="ARBA" id="ARBA00023015"/>
    </source>
</evidence>
<feature type="repeat" description="WD" evidence="7">
    <location>
        <begin position="643"/>
        <end position="684"/>
    </location>
</feature>
<keyword evidence="4" id="KW-0805">Transcription regulation</keyword>
<keyword evidence="5" id="KW-0804">Transcription</keyword>
<keyword evidence="2 7" id="KW-0853">WD repeat</keyword>
<dbReference type="Proteomes" id="UP000250235">
    <property type="component" value="Unassembled WGS sequence"/>
</dbReference>
<proteinExistence type="predicted"/>
<dbReference type="PANTHER" id="PTHR45093">
    <property type="entry name" value="TRANSCRIPTION ACTIVATOR MSS11"/>
    <property type="match status" value="1"/>
</dbReference>
<evidence type="ECO:0000256" key="5">
    <source>
        <dbReference type="ARBA" id="ARBA00023163"/>
    </source>
</evidence>
<dbReference type="PROSITE" id="PS50082">
    <property type="entry name" value="WD_REPEATS_2"/>
    <property type="match status" value="5"/>
</dbReference>
<evidence type="ECO:0000256" key="6">
    <source>
        <dbReference type="ARBA" id="ARBA00023242"/>
    </source>
</evidence>
<feature type="region of interest" description="Disordered" evidence="8">
    <location>
        <begin position="416"/>
        <end position="526"/>
    </location>
</feature>
<dbReference type="InterPro" id="IPR015943">
    <property type="entry name" value="WD40/YVTN_repeat-like_dom_sf"/>
</dbReference>
<evidence type="ECO:0000256" key="3">
    <source>
        <dbReference type="ARBA" id="ARBA00022737"/>
    </source>
</evidence>
<dbReference type="CDD" id="cd00200">
    <property type="entry name" value="WD40"/>
    <property type="match status" value="1"/>
</dbReference>
<sequence length="879" mass="96092">MSQTNWEADKMLDVYIHDYLVKRDLKQSAQAFQAEGKVSSDPVAIDAPGGFLFEWWSVFWDIFIARTNEKHSEVAASYIETQLMKSREQQQQQQQQQQQSQQPQHPQQQQQQMQMQQLLLQRQAQQQQQQHQQQQQQQAQHQQQQQQAQQRREGGHLLNGTANGVVGNDSLMRQNPGTANALAAKMYEEKLKLPAQRDSLDDAALKQRFPDNVGGLMDSNHASILKSATAAGQPSGQVLHGTAGGMSPQIQARNQQYPGSTPEIKTEMNPILNPRAAGPEGSLIGIPGSNQGGNNLTLKGWPLTGLDQLRSGLLQQSKSFMQGPQPFHQLQMLTPQHQQQLLLAQQNLTSPSTNDAESRRLRMLLNNRSMSMGKDGLPNSVGDVVPNIGSPLQAGILPRDPEMLMKLKLAQLQQQQQNNNQTQQQLQQLALSGQQPQSSNHNLQQAGSVAGDGSISNSFRGNDQASKNQTGRKRKQPGSSSGPANSSGTANTAGPSPSSAPSTPSTHTPGDVMSMTALPHSSSSSKPMMMFGADNTGTLTSPSNQLWDDKDIVQADMDRFVDDVEDNVESFLSHDDGDARDAVGRCMDVSKGFTFTEVSSVRASVSKVACCHFSSDGKLLASGGHDKKAVLWHTDTLKPKSTLEEHSLLITDVRFSPSRARLATSSFDKTVRVWDADNPSYSLRTFTGHSAGVVSLDFHPNKEDLICSCDGDGEIRYWSITNGSCTRVFKGGTAQVRFQPRLGRYLAAAAENVVSILDAETQACRHSLKGHSKHIHSICWDPTGELLASVSEDSVKVWTFRSGSEGDCLHELSCNGNKFHSCVFHPTYSSLLSLELWNMSENKTMTLAAHEGLIASLAVSTAAGLVASASHDKIVKLWK</sequence>
<dbReference type="InterPro" id="IPR001680">
    <property type="entry name" value="WD40_rpt"/>
</dbReference>
<dbReference type="Pfam" id="PF00400">
    <property type="entry name" value="WD40"/>
    <property type="match status" value="5"/>
</dbReference>
<dbReference type="InterPro" id="IPR036322">
    <property type="entry name" value="WD40_repeat_dom_sf"/>
</dbReference>
<evidence type="ECO:0000256" key="1">
    <source>
        <dbReference type="ARBA" id="ARBA00004123"/>
    </source>
</evidence>
<dbReference type="GO" id="GO:0005634">
    <property type="term" value="C:nucleus"/>
    <property type="evidence" value="ECO:0007669"/>
    <property type="project" value="UniProtKB-SubCell"/>
</dbReference>
<dbReference type="SUPFAM" id="SSF50978">
    <property type="entry name" value="WD40 repeat-like"/>
    <property type="match status" value="1"/>
</dbReference>
<feature type="repeat" description="WD" evidence="7">
    <location>
        <begin position="768"/>
        <end position="804"/>
    </location>
</feature>
<dbReference type="InterPro" id="IPR019775">
    <property type="entry name" value="WD40_repeat_CS"/>
</dbReference>
<dbReference type="Gene3D" id="2.130.10.10">
    <property type="entry name" value="YVTN repeat-like/Quinoprotein amine dehydrogenase"/>
    <property type="match status" value="2"/>
</dbReference>
<feature type="repeat" description="WD" evidence="7">
    <location>
        <begin position="686"/>
        <end position="728"/>
    </location>
</feature>
<evidence type="ECO:0000313" key="10">
    <source>
        <dbReference type="Proteomes" id="UP000250235"/>
    </source>
</evidence>
<accession>A0A2Z7AE80</accession>
<keyword evidence="3" id="KW-0677">Repeat</keyword>
<name>A0A2Z7AE80_9LAMI</name>
<dbReference type="InterPro" id="IPR006594">
    <property type="entry name" value="LisH"/>
</dbReference>
<dbReference type="SMART" id="SM00667">
    <property type="entry name" value="LisH"/>
    <property type="match status" value="1"/>
</dbReference>
<protein>
    <submittedName>
        <fullName evidence="9">Transcriptional corepressor LEUNIG</fullName>
    </submittedName>
</protein>
<feature type="region of interest" description="Disordered" evidence="8">
    <location>
        <begin position="89"/>
        <end position="115"/>
    </location>
</feature>
<evidence type="ECO:0000313" key="9">
    <source>
        <dbReference type="EMBL" id="KZV20023.1"/>
    </source>
</evidence>
<feature type="repeat" description="WD" evidence="7">
    <location>
        <begin position="847"/>
        <end position="879"/>
    </location>
</feature>
<gene>
    <name evidence="9" type="ORF">F511_28923</name>
</gene>
<dbReference type="PROSITE" id="PS50294">
    <property type="entry name" value="WD_REPEATS_REGION"/>
    <property type="match status" value="3"/>
</dbReference>
<keyword evidence="6" id="KW-0539">Nucleus</keyword>
<reference evidence="9 10" key="1">
    <citation type="journal article" date="2015" name="Proc. Natl. Acad. Sci. U.S.A.">
        <title>The resurrection genome of Boea hygrometrica: A blueprint for survival of dehydration.</title>
        <authorList>
            <person name="Xiao L."/>
            <person name="Yang G."/>
            <person name="Zhang L."/>
            <person name="Yang X."/>
            <person name="Zhao S."/>
            <person name="Ji Z."/>
            <person name="Zhou Q."/>
            <person name="Hu M."/>
            <person name="Wang Y."/>
            <person name="Chen M."/>
            <person name="Xu Y."/>
            <person name="Jin H."/>
            <person name="Xiao X."/>
            <person name="Hu G."/>
            <person name="Bao F."/>
            <person name="Hu Y."/>
            <person name="Wan P."/>
            <person name="Li L."/>
            <person name="Deng X."/>
            <person name="Kuang T."/>
            <person name="Xiang C."/>
            <person name="Zhu J.K."/>
            <person name="Oliver M.J."/>
            <person name="He Y."/>
        </authorList>
    </citation>
    <scope>NUCLEOTIDE SEQUENCE [LARGE SCALE GENOMIC DNA]</scope>
    <source>
        <strain evidence="10">cv. XS01</strain>
    </source>
</reference>
<comment type="subcellular location">
    <subcellularLocation>
        <location evidence="1">Nucleus</location>
    </subcellularLocation>
</comment>
<feature type="compositionally biased region" description="Polar residues" evidence="8">
    <location>
        <begin position="454"/>
        <end position="469"/>
    </location>
</feature>
<organism evidence="9 10">
    <name type="scientific">Dorcoceras hygrometricum</name>
    <dbReference type="NCBI Taxonomy" id="472368"/>
    <lineage>
        <taxon>Eukaryota</taxon>
        <taxon>Viridiplantae</taxon>
        <taxon>Streptophyta</taxon>
        <taxon>Embryophyta</taxon>
        <taxon>Tracheophyta</taxon>
        <taxon>Spermatophyta</taxon>
        <taxon>Magnoliopsida</taxon>
        <taxon>eudicotyledons</taxon>
        <taxon>Gunneridae</taxon>
        <taxon>Pentapetalae</taxon>
        <taxon>asterids</taxon>
        <taxon>lamiids</taxon>
        <taxon>Lamiales</taxon>
        <taxon>Gesneriaceae</taxon>
        <taxon>Didymocarpoideae</taxon>
        <taxon>Trichosporeae</taxon>
        <taxon>Loxocarpinae</taxon>
        <taxon>Dorcoceras</taxon>
    </lineage>
</organism>
<evidence type="ECO:0000256" key="2">
    <source>
        <dbReference type="ARBA" id="ARBA00022574"/>
    </source>
</evidence>
<feature type="compositionally biased region" description="Low complexity" evidence="8">
    <location>
        <begin position="416"/>
        <end position="439"/>
    </location>
</feature>